<dbReference type="EMBL" id="JBJQOH010000006">
    <property type="protein sequence ID" value="KAL3685257.1"/>
    <property type="molecule type" value="Genomic_DNA"/>
</dbReference>
<evidence type="ECO:0000313" key="3">
    <source>
        <dbReference type="Proteomes" id="UP001633002"/>
    </source>
</evidence>
<feature type="region of interest" description="Disordered" evidence="1">
    <location>
        <begin position="1"/>
        <end position="93"/>
    </location>
</feature>
<sequence length="212" mass="23741">MVPTKEPVQADLETVMDDLTPKPSEAGTSKNGKKKNPPKLRKPLEKEQVPVLEPVHEQVEEVKETPTTIPMDETKNPSEISAEQASKPGSSEMPLVTPQVKLYQELIYTIQAMEAVLKQKDHQILDTKANALSMRKMVKPMQPTPFAGTGKTIKVKDFLDELDIYFDAQEACEEDKELRDGVELSRFQQTGSVELILGSLLHGWRDSLDNLC</sequence>
<dbReference type="AlphaFoldDB" id="A0ABD3H3V3"/>
<accession>A0ABD3H3V3</accession>
<proteinExistence type="predicted"/>
<dbReference type="Proteomes" id="UP001633002">
    <property type="component" value="Unassembled WGS sequence"/>
</dbReference>
<feature type="compositionally biased region" description="Basic and acidic residues" evidence="1">
    <location>
        <begin position="42"/>
        <end position="64"/>
    </location>
</feature>
<protein>
    <submittedName>
        <fullName evidence="2">Uncharacterized protein</fullName>
    </submittedName>
</protein>
<gene>
    <name evidence="2" type="ORF">R1sor_003279</name>
</gene>
<name>A0ABD3H3V3_9MARC</name>
<reference evidence="2 3" key="1">
    <citation type="submission" date="2024-09" db="EMBL/GenBank/DDBJ databases">
        <title>Chromosome-scale assembly of Riccia sorocarpa.</title>
        <authorList>
            <person name="Paukszto L."/>
        </authorList>
    </citation>
    <scope>NUCLEOTIDE SEQUENCE [LARGE SCALE GENOMIC DNA]</scope>
    <source>
        <strain evidence="2">LP-2024</strain>
        <tissue evidence="2">Aerial parts of the thallus</tissue>
    </source>
</reference>
<comment type="caution">
    <text evidence="2">The sequence shown here is derived from an EMBL/GenBank/DDBJ whole genome shotgun (WGS) entry which is preliminary data.</text>
</comment>
<organism evidence="2 3">
    <name type="scientific">Riccia sorocarpa</name>
    <dbReference type="NCBI Taxonomy" id="122646"/>
    <lineage>
        <taxon>Eukaryota</taxon>
        <taxon>Viridiplantae</taxon>
        <taxon>Streptophyta</taxon>
        <taxon>Embryophyta</taxon>
        <taxon>Marchantiophyta</taxon>
        <taxon>Marchantiopsida</taxon>
        <taxon>Marchantiidae</taxon>
        <taxon>Marchantiales</taxon>
        <taxon>Ricciaceae</taxon>
        <taxon>Riccia</taxon>
    </lineage>
</organism>
<keyword evidence="3" id="KW-1185">Reference proteome</keyword>
<evidence type="ECO:0000256" key="1">
    <source>
        <dbReference type="SAM" id="MobiDB-lite"/>
    </source>
</evidence>
<evidence type="ECO:0000313" key="2">
    <source>
        <dbReference type="EMBL" id="KAL3685257.1"/>
    </source>
</evidence>
<feature type="compositionally biased region" description="Basic residues" evidence="1">
    <location>
        <begin position="31"/>
        <end position="41"/>
    </location>
</feature>
<feature type="compositionally biased region" description="Polar residues" evidence="1">
    <location>
        <begin position="77"/>
        <end position="89"/>
    </location>
</feature>